<dbReference type="InterPro" id="IPR045090">
    <property type="entry name" value="Pept_M3A_M3B"/>
</dbReference>
<dbReference type="GeneID" id="136807410"/>
<protein>
    <recommendedName>
        <fullName evidence="11">Peptidase M3A/M3B catalytic domain-containing protein</fullName>
    </recommendedName>
</protein>
<dbReference type="EnsemblMetazoa" id="CLYHEMT008862.1">
    <property type="protein sequence ID" value="CLYHEMP008862.1"/>
    <property type="gene ID" value="CLYHEMG008862"/>
</dbReference>
<keyword evidence="8 10" id="KW-0482">Metalloprotease</keyword>
<name>A0A7M5VAD8_9CNID</name>
<evidence type="ECO:0000259" key="11">
    <source>
        <dbReference type="Pfam" id="PF01432"/>
    </source>
</evidence>
<dbReference type="GO" id="GO:0006627">
    <property type="term" value="P:protein processing involved in protein targeting to mitochondrion"/>
    <property type="evidence" value="ECO:0007669"/>
    <property type="project" value="TreeGrafter"/>
</dbReference>
<evidence type="ECO:0000256" key="10">
    <source>
        <dbReference type="RuleBase" id="RU003435"/>
    </source>
</evidence>
<dbReference type="AlphaFoldDB" id="A0A7M5VAD8"/>
<evidence type="ECO:0000256" key="3">
    <source>
        <dbReference type="ARBA" id="ARBA00022670"/>
    </source>
</evidence>
<keyword evidence="9" id="KW-0496">Mitochondrion</keyword>
<comment type="cofactor">
    <cofactor evidence="10">
        <name>Zn(2+)</name>
        <dbReference type="ChEBI" id="CHEBI:29105"/>
    </cofactor>
    <text evidence="10">Binds 1 zinc ion.</text>
</comment>
<keyword evidence="13" id="KW-1185">Reference proteome</keyword>
<keyword evidence="3 10" id="KW-0645">Protease</keyword>
<evidence type="ECO:0000313" key="12">
    <source>
        <dbReference type="EnsemblMetazoa" id="CLYHEMP008862.1"/>
    </source>
</evidence>
<evidence type="ECO:0000256" key="4">
    <source>
        <dbReference type="ARBA" id="ARBA00022723"/>
    </source>
</evidence>
<keyword evidence="6 10" id="KW-0862">Zinc</keyword>
<evidence type="ECO:0000256" key="5">
    <source>
        <dbReference type="ARBA" id="ARBA00022801"/>
    </source>
</evidence>
<evidence type="ECO:0000256" key="9">
    <source>
        <dbReference type="ARBA" id="ARBA00023128"/>
    </source>
</evidence>
<dbReference type="Proteomes" id="UP000594262">
    <property type="component" value="Unplaced"/>
</dbReference>
<dbReference type="PANTHER" id="PTHR11804">
    <property type="entry name" value="PROTEASE M3 THIMET OLIGOPEPTIDASE-RELATED"/>
    <property type="match status" value="1"/>
</dbReference>
<dbReference type="GO" id="GO:0004222">
    <property type="term" value="F:metalloendopeptidase activity"/>
    <property type="evidence" value="ECO:0007669"/>
    <property type="project" value="InterPro"/>
</dbReference>
<evidence type="ECO:0000256" key="8">
    <source>
        <dbReference type="ARBA" id="ARBA00023049"/>
    </source>
</evidence>
<evidence type="ECO:0000313" key="13">
    <source>
        <dbReference type="Proteomes" id="UP000594262"/>
    </source>
</evidence>
<dbReference type="Gene3D" id="3.40.390.10">
    <property type="entry name" value="Collagenase (Catalytic Domain)"/>
    <property type="match status" value="1"/>
</dbReference>
<dbReference type="GO" id="GO:0006518">
    <property type="term" value="P:peptide metabolic process"/>
    <property type="evidence" value="ECO:0007669"/>
    <property type="project" value="TreeGrafter"/>
</dbReference>
<evidence type="ECO:0000256" key="1">
    <source>
        <dbReference type="ARBA" id="ARBA00004173"/>
    </source>
</evidence>
<evidence type="ECO:0000256" key="7">
    <source>
        <dbReference type="ARBA" id="ARBA00022946"/>
    </source>
</evidence>
<sequence length="685" mass="77172">MIKNARFIQKHCQGLYGIKKARVHSLSPLASAFDKPYLKSDFDSDGNVGLFGLPELQSADGFHDLKDNVLSTAKQLVNEAVSQSPSAEVVKTFDNLSNELCKVADLAEFTRLTHPDPNYAQAAEQTSFEIGGYVEKLNTNFSLYKALDVSLRMDSGEMDPVTRKVAELLLFDFEQSGIHLDKKRKEIAVGLHEAVIILGARFTEASQAARRYPLGTWPKDLAIPYKIDGNHLLADATYCESSAERTREHCHKAYFHPCDDQQFLLENLFHARYQLASLLGFESFAQRTLKGTTATSPEIVDSFLTKTLDMLTEPMSKEISLLSEYKSKHDGLGTGIKAWDLRYYTNLVTTQMYNLSSSSLREYFSVGSCMEGLNLVFSSLFGVTLKVVQAATGEVWAPLVQKIEVHDGKEILGYLYCDFYQRPGKLAQDSHFTIRGGKELDDGTYQLPIIALNCNFPAPQGDRPALLSQGMVENLFHEMGHAMHSMLARTRYQHVTGTRCATDFAEVPSILMEYFAMDPRILPLYAKHYKTGQPLPQEIIDMISNSKKLFAAMDLHTQAFYSIVDQRFHGKYPLGKPNNEILDDLHKEYSPLSHVQGADWHLRFNHFHSYGAKYYSYVWSKAVASQIWYEFFDQDPLSFSSGSKYRYSMLQHGGGVSPQTLIEDMLGRPLTTDGLVSALKEDLKK</sequence>
<evidence type="ECO:0000256" key="2">
    <source>
        <dbReference type="ARBA" id="ARBA00006040"/>
    </source>
</evidence>
<dbReference type="InterPro" id="IPR001567">
    <property type="entry name" value="Pept_M3A_M3B_dom"/>
</dbReference>
<keyword evidence="5 10" id="KW-0378">Hydrolase</keyword>
<comment type="similarity">
    <text evidence="2 10">Belongs to the peptidase M3 family.</text>
</comment>
<dbReference type="GO" id="GO:0046872">
    <property type="term" value="F:metal ion binding"/>
    <property type="evidence" value="ECO:0007669"/>
    <property type="project" value="UniProtKB-UniRule"/>
</dbReference>
<dbReference type="InterPro" id="IPR024079">
    <property type="entry name" value="MetalloPept_cat_dom_sf"/>
</dbReference>
<dbReference type="Pfam" id="PF01432">
    <property type="entry name" value="Peptidase_M3"/>
    <property type="match status" value="1"/>
</dbReference>
<comment type="subcellular location">
    <subcellularLocation>
        <location evidence="1">Mitochondrion</location>
    </subcellularLocation>
</comment>
<dbReference type="FunFam" id="3.40.390.10:FF:000013">
    <property type="entry name" value="Mitochondrial intermediate peptidase"/>
    <property type="match status" value="1"/>
</dbReference>
<dbReference type="InterPro" id="IPR024077">
    <property type="entry name" value="Neurolysin/TOP_dom2"/>
</dbReference>
<dbReference type="PANTHER" id="PTHR11804:SF79">
    <property type="entry name" value="MITOCHONDRIAL INTERMEDIATE PEPTIDASE"/>
    <property type="match status" value="1"/>
</dbReference>
<keyword evidence="4 10" id="KW-0479">Metal-binding</keyword>
<dbReference type="Gene3D" id="1.10.1370.10">
    <property type="entry name" value="Neurolysin, domain 3"/>
    <property type="match status" value="1"/>
</dbReference>
<proteinExistence type="inferred from homology"/>
<dbReference type="OrthoDB" id="17530at2759"/>
<accession>A0A7M5VAD8</accession>
<dbReference type="CDD" id="cd06457">
    <property type="entry name" value="M3A_MIP"/>
    <property type="match status" value="1"/>
</dbReference>
<dbReference type="RefSeq" id="XP_066920093.1">
    <property type="nucleotide sequence ID" value="XM_067063992.1"/>
</dbReference>
<evidence type="ECO:0000256" key="6">
    <source>
        <dbReference type="ARBA" id="ARBA00022833"/>
    </source>
</evidence>
<dbReference type="InterPro" id="IPR033851">
    <property type="entry name" value="M3A_MIP"/>
</dbReference>
<feature type="domain" description="Peptidase M3A/M3B catalytic" evidence="11">
    <location>
        <begin position="239"/>
        <end position="679"/>
    </location>
</feature>
<dbReference type="SUPFAM" id="SSF55486">
    <property type="entry name" value="Metalloproteases ('zincins'), catalytic domain"/>
    <property type="match status" value="1"/>
</dbReference>
<keyword evidence="7" id="KW-0809">Transit peptide</keyword>
<reference evidence="12" key="1">
    <citation type="submission" date="2021-01" db="UniProtKB">
        <authorList>
            <consortium name="EnsemblMetazoa"/>
        </authorList>
    </citation>
    <scope>IDENTIFICATION</scope>
</reference>
<organism evidence="12 13">
    <name type="scientific">Clytia hemisphaerica</name>
    <dbReference type="NCBI Taxonomy" id="252671"/>
    <lineage>
        <taxon>Eukaryota</taxon>
        <taxon>Metazoa</taxon>
        <taxon>Cnidaria</taxon>
        <taxon>Hydrozoa</taxon>
        <taxon>Hydroidolina</taxon>
        <taxon>Leptothecata</taxon>
        <taxon>Obeliida</taxon>
        <taxon>Clytiidae</taxon>
        <taxon>Clytia</taxon>
    </lineage>
</organism>
<dbReference type="GO" id="GO:0005739">
    <property type="term" value="C:mitochondrion"/>
    <property type="evidence" value="ECO:0007669"/>
    <property type="project" value="UniProtKB-SubCell"/>
</dbReference>